<dbReference type="InterPro" id="IPR050437">
    <property type="entry name" value="Ribos_protein_bS1-like"/>
</dbReference>
<evidence type="ECO:0000256" key="2">
    <source>
        <dbReference type="ARBA" id="ARBA00022980"/>
    </source>
</evidence>
<dbReference type="Proteomes" id="UP000481852">
    <property type="component" value="Unassembled WGS sequence"/>
</dbReference>
<accession>A0A6L5X6B5</accession>
<feature type="domain" description="S1 motif" evidence="5">
    <location>
        <begin position="110"/>
        <end position="178"/>
    </location>
</feature>
<evidence type="ECO:0000256" key="1">
    <source>
        <dbReference type="ARBA" id="ARBA00006767"/>
    </source>
</evidence>
<proteinExistence type="inferred from homology"/>
<dbReference type="GO" id="GO:0006412">
    <property type="term" value="P:translation"/>
    <property type="evidence" value="ECO:0007669"/>
    <property type="project" value="TreeGrafter"/>
</dbReference>
<dbReference type="SUPFAM" id="SSF50249">
    <property type="entry name" value="Nucleic acid-binding proteins"/>
    <property type="match status" value="3"/>
</dbReference>
<organism evidence="6 7">
    <name type="scientific">Porcincola intestinalis</name>
    <dbReference type="NCBI Taxonomy" id="2606632"/>
    <lineage>
        <taxon>Bacteria</taxon>
        <taxon>Bacillati</taxon>
        <taxon>Bacillota</taxon>
        <taxon>Clostridia</taxon>
        <taxon>Lachnospirales</taxon>
        <taxon>Lachnospiraceae</taxon>
        <taxon>Porcincola</taxon>
    </lineage>
</organism>
<dbReference type="SMART" id="SM00316">
    <property type="entry name" value="S1"/>
    <property type="match status" value="3"/>
</dbReference>
<protein>
    <submittedName>
        <fullName evidence="6">S1 RNA-binding domain-containing protein</fullName>
    </submittedName>
</protein>
<dbReference type="GO" id="GO:0003729">
    <property type="term" value="F:mRNA binding"/>
    <property type="evidence" value="ECO:0007669"/>
    <property type="project" value="UniProtKB-ARBA"/>
</dbReference>
<feature type="domain" description="S1 motif" evidence="5">
    <location>
        <begin position="285"/>
        <end position="352"/>
    </location>
</feature>
<feature type="compositionally biased region" description="Polar residues" evidence="4">
    <location>
        <begin position="69"/>
        <end position="84"/>
    </location>
</feature>
<feature type="region of interest" description="Disordered" evidence="4">
    <location>
        <begin position="40"/>
        <end position="91"/>
    </location>
</feature>
<dbReference type="CDD" id="cd05692">
    <property type="entry name" value="S1_RPS1_repeat_hs4"/>
    <property type="match status" value="1"/>
</dbReference>
<dbReference type="CDD" id="cd04465">
    <property type="entry name" value="S1_RPS1_repeat_ec2_hs2"/>
    <property type="match status" value="1"/>
</dbReference>
<dbReference type="AlphaFoldDB" id="A0A6L5X6B5"/>
<dbReference type="PANTHER" id="PTHR10724:SF7">
    <property type="entry name" value="SMALL RIBOSOMAL SUBUNIT PROTEIN BS1C"/>
    <property type="match status" value="1"/>
</dbReference>
<feature type="domain" description="S1 motif" evidence="5">
    <location>
        <begin position="196"/>
        <end position="264"/>
    </location>
</feature>
<reference evidence="6 7" key="1">
    <citation type="submission" date="2019-08" db="EMBL/GenBank/DDBJ databases">
        <title>In-depth cultivation of the pig gut microbiome towards novel bacterial diversity and tailored functional studies.</title>
        <authorList>
            <person name="Wylensek D."/>
            <person name="Hitch T.C.A."/>
            <person name="Clavel T."/>
        </authorList>
    </citation>
    <scope>NUCLEOTIDE SEQUENCE [LARGE SCALE GENOMIC DNA]</scope>
    <source>
        <strain evidence="6 7">Oil+RF-744-WCA-WT-11</strain>
    </source>
</reference>
<dbReference type="InterPro" id="IPR012340">
    <property type="entry name" value="NA-bd_OB-fold"/>
</dbReference>
<dbReference type="EMBL" id="VULZ01000007">
    <property type="protein sequence ID" value="MSS14943.1"/>
    <property type="molecule type" value="Genomic_DNA"/>
</dbReference>
<dbReference type="InterPro" id="IPR035104">
    <property type="entry name" value="Ribosomal_protein_S1-like"/>
</dbReference>
<evidence type="ECO:0000313" key="6">
    <source>
        <dbReference type="EMBL" id="MSS14943.1"/>
    </source>
</evidence>
<dbReference type="GO" id="GO:0003735">
    <property type="term" value="F:structural constituent of ribosome"/>
    <property type="evidence" value="ECO:0007669"/>
    <property type="project" value="TreeGrafter"/>
</dbReference>
<gene>
    <name evidence="6" type="ORF">FYJ35_07780</name>
</gene>
<sequence length="390" mass="42315">MFCPCVVLYCWKTARSFPLRTMLWEGTTMADEIKSEALSENEAGQVAAATPQTVSANADAPQAKEPQAGEQQAVSEKSSSQTPEAQADEPQTMADVEAELNASFRPIREGDTLDCEVVGVEDDKVTVDIASYTDGIIRKEDVSDDPSYSIREHISVGQKFQATVIRRDDHGHVGLSLKKAASLAAWDRARSLLASKENVRVKISGVTKAGAIAYLDGIRAFIPASKLSLGYVSDDELPGWIGKEIDVRVITADEDGNHLVLSAKDILHEKREEERRAHIALVKPGTITEGTVESLKDFGAFVDIGDGVTGLLHVSQISQKRIKSPADVLKVGQKVRVKITKVADGRVSLSMKALEDEGDPQADTREEHYDLPKSEEIGTGLGALLKNIRL</sequence>
<dbReference type="GO" id="GO:0022627">
    <property type="term" value="C:cytosolic small ribosomal subunit"/>
    <property type="evidence" value="ECO:0007669"/>
    <property type="project" value="TreeGrafter"/>
</dbReference>
<dbReference type="PANTHER" id="PTHR10724">
    <property type="entry name" value="30S RIBOSOMAL PROTEIN S1"/>
    <property type="match status" value="1"/>
</dbReference>
<dbReference type="FunFam" id="2.40.50.140:FF:000051">
    <property type="entry name" value="RNA-binding transcriptional accessory protein"/>
    <property type="match status" value="1"/>
</dbReference>
<dbReference type="Pfam" id="PF00575">
    <property type="entry name" value="S1"/>
    <property type="match status" value="3"/>
</dbReference>
<name>A0A6L5X6B5_9FIRM</name>
<dbReference type="InterPro" id="IPR003029">
    <property type="entry name" value="S1_domain"/>
</dbReference>
<keyword evidence="2" id="KW-0689">Ribosomal protein</keyword>
<comment type="similarity">
    <text evidence="1">Belongs to the bacterial ribosomal protein bS1 family.</text>
</comment>
<evidence type="ECO:0000256" key="4">
    <source>
        <dbReference type="SAM" id="MobiDB-lite"/>
    </source>
</evidence>
<comment type="caution">
    <text evidence="6">The sequence shown here is derived from an EMBL/GenBank/DDBJ whole genome shotgun (WGS) entry which is preliminary data.</text>
</comment>
<keyword evidence="7" id="KW-1185">Reference proteome</keyword>
<dbReference type="Gene3D" id="2.40.50.140">
    <property type="entry name" value="Nucleic acid-binding proteins"/>
    <property type="match status" value="3"/>
</dbReference>
<dbReference type="PROSITE" id="PS50126">
    <property type="entry name" value="S1"/>
    <property type="match status" value="3"/>
</dbReference>
<evidence type="ECO:0000256" key="3">
    <source>
        <dbReference type="ARBA" id="ARBA00023274"/>
    </source>
</evidence>
<dbReference type="PRINTS" id="PR00681">
    <property type="entry name" value="RIBOSOMALS1"/>
</dbReference>
<evidence type="ECO:0000259" key="5">
    <source>
        <dbReference type="PROSITE" id="PS50126"/>
    </source>
</evidence>
<keyword evidence="3" id="KW-0687">Ribonucleoprotein</keyword>
<evidence type="ECO:0000313" key="7">
    <source>
        <dbReference type="Proteomes" id="UP000481852"/>
    </source>
</evidence>